<dbReference type="SUPFAM" id="SSF51197">
    <property type="entry name" value="Clavaminate synthase-like"/>
    <property type="match status" value="1"/>
</dbReference>
<keyword evidence="2" id="KW-0408">Iron</keyword>
<dbReference type="Pfam" id="PF14226">
    <property type="entry name" value="DIOX_N"/>
    <property type="match status" value="1"/>
</dbReference>
<keyword evidence="6" id="KW-1185">Reference proteome</keyword>
<dbReference type="InterPro" id="IPR026992">
    <property type="entry name" value="DIOX_N"/>
</dbReference>
<keyword evidence="1" id="KW-0479">Metal-binding</keyword>
<evidence type="ECO:0000256" key="2">
    <source>
        <dbReference type="ARBA" id="ARBA00023004"/>
    </source>
</evidence>
<reference evidence="5" key="1">
    <citation type="journal article" date="2023" name="Plant J.">
        <title>The genome of the king protea, Protea cynaroides.</title>
        <authorList>
            <person name="Chang J."/>
            <person name="Duong T.A."/>
            <person name="Schoeman C."/>
            <person name="Ma X."/>
            <person name="Roodt D."/>
            <person name="Barker N."/>
            <person name="Li Z."/>
            <person name="Van de Peer Y."/>
            <person name="Mizrachi E."/>
        </authorList>
    </citation>
    <scope>NUCLEOTIDE SEQUENCE</scope>
    <source>
        <tissue evidence="5">Young leaves</tissue>
    </source>
</reference>
<feature type="region of interest" description="Disordered" evidence="3">
    <location>
        <begin position="1"/>
        <end position="24"/>
    </location>
</feature>
<dbReference type="AlphaFoldDB" id="A0A9Q0K4Y1"/>
<evidence type="ECO:0000256" key="1">
    <source>
        <dbReference type="ARBA" id="ARBA00022723"/>
    </source>
</evidence>
<gene>
    <name evidence="5" type="ORF">NE237_023225</name>
</gene>
<proteinExistence type="predicted"/>
<evidence type="ECO:0000259" key="4">
    <source>
        <dbReference type="Pfam" id="PF14226"/>
    </source>
</evidence>
<feature type="domain" description="Non-haem dioxygenase N-terminal" evidence="4">
    <location>
        <begin position="106"/>
        <end position="162"/>
    </location>
</feature>
<dbReference type="Gene3D" id="2.60.120.330">
    <property type="entry name" value="B-lactam Antibiotic, Isopenicillin N Synthase, Chain"/>
    <property type="match status" value="1"/>
</dbReference>
<organism evidence="5 6">
    <name type="scientific">Protea cynaroides</name>
    <dbReference type="NCBI Taxonomy" id="273540"/>
    <lineage>
        <taxon>Eukaryota</taxon>
        <taxon>Viridiplantae</taxon>
        <taxon>Streptophyta</taxon>
        <taxon>Embryophyta</taxon>
        <taxon>Tracheophyta</taxon>
        <taxon>Spermatophyta</taxon>
        <taxon>Magnoliopsida</taxon>
        <taxon>Proteales</taxon>
        <taxon>Proteaceae</taxon>
        <taxon>Protea</taxon>
    </lineage>
</organism>
<feature type="region of interest" description="Disordered" evidence="3">
    <location>
        <begin position="55"/>
        <end position="82"/>
    </location>
</feature>
<evidence type="ECO:0000313" key="6">
    <source>
        <dbReference type="Proteomes" id="UP001141806"/>
    </source>
</evidence>
<dbReference type="InterPro" id="IPR027443">
    <property type="entry name" value="IPNS-like_sf"/>
</dbReference>
<evidence type="ECO:0000313" key="5">
    <source>
        <dbReference type="EMBL" id="KAJ4963286.1"/>
    </source>
</evidence>
<dbReference type="GO" id="GO:0046872">
    <property type="term" value="F:metal ion binding"/>
    <property type="evidence" value="ECO:0007669"/>
    <property type="project" value="UniProtKB-KW"/>
</dbReference>
<sequence length="175" mass="19419">MPQEEKEKYANDHSAGKFDGYGTKMTKNHDEWSGLIISSIMCGLFPSFRNHGGGKGTKLGTRKDQGAASAVHSSSQREAGEQQALEGVKVPIIFLSQPNDVLVKEEVGEEFVKLPQEEKDKYANDHSAGKFDGYGTKMTKNHDEKVEWVDYFFHHVWPPSKGSERGVLKGSSESN</sequence>
<feature type="compositionally biased region" description="Basic and acidic residues" evidence="3">
    <location>
        <begin position="1"/>
        <end position="16"/>
    </location>
</feature>
<protein>
    <recommendedName>
        <fullName evidence="4">Non-haem dioxygenase N-terminal domain-containing protein</fullName>
    </recommendedName>
</protein>
<dbReference type="OrthoDB" id="1698379at2759"/>
<dbReference type="EMBL" id="JAMYWD010000008">
    <property type="protein sequence ID" value="KAJ4963286.1"/>
    <property type="molecule type" value="Genomic_DNA"/>
</dbReference>
<accession>A0A9Q0K4Y1</accession>
<comment type="caution">
    <text evidence="5">The sequence shown here is derived from an EMBL/GenBank/DDBJ whole genome shotgun (WGS) entry which is preliminary data.</text>
</comment>
<dbReference type="Proteomes" id="UP001141806">
    <property type="component" value="Unassembled WGS sequence"/>
</dbReference>
<evidence type="ECO:0000256" key="3">
    <source>
        <dbReference type="SAM" id="MobiDB-lite"/>
    </source>
</evidence>
<name>A0A9Q0K4Y1_9MAGN</name>